<dbReference type="Proteomes" id="UP001500603">
    <property type="component" value="Unassembled WGS sequence"/>
</dbReference>
<name>A0ABP9L352_9NOCA</name>
<accession>A0ABP9L352</accession>
<evidence type="ECO:0000256" key="1">
    <source>
        <dbReference type="ARBA" id="ARBA00023125"/>
    </source>
</evidence>
<organism evidence="4 5">
    <name type="scientific">Nocardia callitridis</name>
    <dbReference type="NCBI Taxonomy" id="648753"/>
    <lineage>
        <taxon>Bacteria</taxon>
        <taxon>Bacillati</taxon>
        <taxon>Actinomycetota</taxon>
        <taxon>Actinomycetes</taxon>
        <taxon>Mycobacteriales</taxon>
        <taxon>Nocardiaceae</taxon>
        <taxon>Nocardia</taxon>
    </lineage>
</organism>
<proteinExistence type="predicted"/>
<dbReference type="InterPro" id="IPR001647">
    <property type="entry name" value="HTH_TetR"/>
</dbReference>
<feature type="domain" description="HTH tetR-type" evidence="3">
    <location>
        <begin position="3"/>
        <end position="63"/>
    </location>
</feature>
<protein>
    <submittedName>
        <fullName evidence="4">TetR/AcrR family transcriptional regulator</fullName>
    </submittedName>
</protein>
<dbReference type="SUPFAM" id="SSF46689">
    <property type="entry name" value="Homeodomain-like"/>
    <property type="match status" value="1"/>
</dbReference>
<gene>
    <name evidence="4" type="ORF">GCM10023318_58920</name>
</gene>
<evidence type="ECO:0000313" key="4">
    <source>
        <dbReference type="EMBL" id="GAA5068518.1"/>
    </source>
</evidence>
<dbReference type="InterPro" id="IPR009057">
    <property type="entry name" value="Homeodomain-like_sf"/>
</dbReference>
<dbReference type="EMBL" id="BAABJM010000009">
    <property type="protein sequence ID" value="GAA5068518.1"/>
    <property type="molecule type" value="Genomic_DNA"/>
</dbReference>
<keyword evidence="1 2" id="KW-0238">DNA-binding</keyword>
<evidence type="ECO:0000256" key="2">
    <source>
        <dbReference type="PROSITE-ProRule" id="PRU00335"/>
    </source>
</evidence>
<dbReference type="Pfam" id="PF00440">
    <property type="entry name" value="TetR_N"/>
    <property type="match status" value="1"/>
</dbReference>
<feature type="DNA-binding region" description="H-T-H motif" evidence="2">
    <location>
        <begin position="26"/>
        <end position="45"/>
    </location>
</feature>
<reference evidence="5" key="1">
    <citation type="journal article" date="2019" name="Int. J. Syst. Evol. Microbiol.">
        <title>The Global Catalogue of Microorganisms (GCM) 10K type strain sequencing project: providing services to taxonomists for standard genome sequencing and annotation.</title>
        <authorList>
            <consortium name="The Broad Institute Genomics Platform"/>
            <consortium name="The Broad Institute Genome Sequencing Center for Infectious Disease"/>
            <person name="Wu L."/>
            <person name="Ma J."/>
        </authorList>
    </citation>
    <scope>NUCLEOTIDE SEQUENCE [LARGE SCALE GENOMIC DNA]</scope>
    <source>
        <strain evidence="5">JCM 18298</strain>
    </source>
</reference>
<dbReference type="RefSeq" id="WP_345499614.1">
    <property type="nucleotide sequence ID" value="NZ_BAABJM010000009.1"/>
</dbReference>
<sequence>MTAERRRTIADAALRVLATAGPRGLTHRAVDAEAGLKPGAVNYHAPSKSRLLDLAVERLFDLDIDTAATTLLLPETTPPNPETMSEALVGFVREMTAPEHVYRVRARHELLAEALRNPRLHQLFAAQRAAFVHYAGQLLTRMGCPSATPHADLLVVFIDSLLTRQAMITAEPLTVPTLRTAAQRHLRSCLEP</sequence>
<dbReference type="Gene3D" id="1.10.357.10">
    <property type="entry name" value="Tetracycline Repressor, domain 2"/>
    <property type="match status" value="1"/>
</dbReference>
<dbReference type="PROSITE" id="PS50977">
    <property type="entry name" value="HTH_TETR_2"/>
    <property type="match status" value="1"/>
</dbReference>
<evidence type="ECO:0000313" key="5">
    <source>
        <dbReference type="Proteomes" id="UP001500603"/>
    </source>
</evidence>
<evidence type="ECO:0000259" key="3">
    <source>
        <dbReference type="PROSITE" id="PS50977"/>
    </source>
</evidence>
<comment type="caution">
    <text evidence="4">The sequence shown here is derived from an EMBL/GenBank/DDBJ whole genome shotgun (WGS) entry which is preliminary data.</text>
</comment>
<dbReference type="InterPro" id="IPR041583">
    <property type="entry name" value="TetR_C_31"/>
</dbReference>
<keyword evidence="5" id="KW-1185">Reference proteome</keyword>
<dbReference type="Pfam" id="PF17940">
    <property type="entry name" value="TetR_C_31"/>
    <property type="match status" value="1"/>
</dbReference>